<dbReference type="GO" id="GO:0000105">
    <property type="term" value="P:L-histidine biosynthetic process"/>
    <property type="evidence" value="ECO:0007669"/>
    <property type="project" value="UniProtKB-UniRule"/>
</dbReference>
<evidence type="ECO:0000256" key="5">
    <source>
        <dbReference type="ARBA" id="ARBA00023102"/>
    </source>
</evidence>
<evidence type="ECO:0000313" key="14">
    <source>
        <dbReference type="Proteomes" id="UP000028531"/>
    </source>
</evidence>
<dbReference type="HAMAP" id="MF_01013">
    <property type="entry name" value="HisF"/>
    <property type="match status" value="1"/>
</dbReference>
<dbReference type="InterPro" id="IPR004651">
    <property type="entry name" value="HisF"/>
</dbReference>
<dbReference type="EMBL" id="JPJI01000023">
    <property type="protein sequence ID" value="KEZ94146.1"/>
    <property type="molecule type" value="Genomic_DNA"/>
</dbReference>
<dbReference type="UniPathway" id="UPA00031">
    <property type="reaction ID" value="UER00010"/>
</dbReference>
<dbReference type="Proteomes" id="UP000028531">
    <property type="component" value="Unassembled WGS sequence"/>
</dbReference>
<dbReference type="EMBL" id="PVNA01000004">
    <property type="protein sequence ID" value="PRX13135.1"/>
    <property type="molecule type" value="Genomic_DNA"/>
</dbReference>
<accession>A0A084JYW2</accession>
<comment type="function">
    <text evidence="7 9">IGPS catalyzes the conversion of PRFAR and glutamine to IGP, AICAR and glutamate. The HisF subunit catalyzes the cyclization activity that produces IGP and AICAR from PRFAR using the ammonia provided by the HisH subunit.</text>
</comment>
<keyword evidence="5 9" id="KW-0368">Histidine biosynthesis</keyword>
<reference evidence="12 14" key="1">
    <citation type="submission" date="2014-07" db="EMBL/GenBank/DDBJ databases">
        <title>Draft genome sequence of Nonlabens ulvanivorans, an ulvan degrading bacterium.</title>
        <authorList>
            <person name="Kopel M."/>
            <person name="Helbert W."/>
            <person name="Henrissat B."/>
            <person name="Doniger T."/>
            <person name="Banin E."/>
        </authorList>
    </citation>
    <scope>NUCLEOTIDE SEQUENCE [LARGE SCALE GENOMIC DNA]</scope>
    <source>
        <strain evidence="12 14">PLR</strain>
    </source>
</reference>
<evidence type="ECO:0000256" key="11">
    <source>
        <dbReference type="SAM" id="MobiDB-lite"/>
    </source>
</evidence>
<feature type="region of interest" description="Disordered" evidence="11">
    <location>
        <begin position="136"/>
        <end position="160"/>
    </location>
</feature>
<dbReference type="InterPro" id="IPR006062">
    <property type="entry name" value="His_biosynth"/>
</dbReference>
<evidence type="ECO:0000256" key="3">
    <source>
        <dbReference type="ARBA" id="ARBA00011152"/>
    </source>
</evidence>
<dbReference type="InterPro" id="IPR013785">
    <property type="entry name" value="Aldolase_TIM"/>
</dbReference>
<evidence type="ECO:0000256" key="4">
    <source>
        <dbReference type="ARBA" id="ARBA00022605"/>
    </source>
</evidence>
<organism evidence="12 14">
    <name type="scientific">Nonlabens ulvanivorans</name>
    <name type="common">Persicivirga ulvanivorans</name>
    <dbReference type="NCBI Taxonomy" id="906888"/>
    <lineage>
        <taxon>Bacteria</taxon>
        <taxon>Pseudomonadati</taxon>
        <taxon>Bacteroidota</taxon>
        <taxon>Flavobacteriia</taxon>
        <taxon>Flavobacteriales</taxon>
        <taxon>Flavobacteriaceae</taxon>
        <taxon>Nonlabens</taxon>
    </lineage>
</organism>
<dbReference type="InterPro" id="IPR050064">
    <property type="entry name" value="IGPS_HisA/HisF"/>
</dbReference>
<evidence type="ECO:0000256" key="10">
    <source>
        <dbReference type="RuleBase" id="RU003657"/>
    </source>
</evidence>
<comment type="subunit">
    <text evidence="3 9">Heterodimer of HisH and HisF.</text>
</comment>
<dbReference type="PANTHER" id="PTHR21235">
    <property type="entry name" value="IMIDAZOLE GLYCEROL PHOSPHATE SYNTHASE SUBUNIT HISF/H IGP SYNTHASE SUBUNIT HISF/H"/>
    <property type="match status" value="1"/>
</dbReference>
<dbReference type="OrthoDB" id="9781903at2"/>
<dbReference type="GO" id="GO:0016829">
    <property type="term" value="F:lyase activity"/>
    <property type="evidence" value="ECO:0007669"/>
    <property type="project" value="UniProtKB-KW"/>
</dbReference>
<evidence type="ECO:0000313" key="13">
    <source>
        <dbReference type="EMBL" id="PRX13135.1"/>
    </source>
</evidence>
<name>A0A084JYW2_NONUL</name>
<feature type="active site" evidence="9">
    <location>
        <position position="131"/>
    </location>
</feature>
<evidence type="ECO:0000256" key="2">
    <source>
        <dbReference type="ARBA" id="ARBA00009667"/>
    </source>
</evidence>
<evidence type="ECO:0000256" key="7">
    <source>
        <dbReference type="ARBA" id="ARBA00025475"/>
    </source>
</evidence>
<keyword evidence="9" id="KW-0963">Cytoplasm</keyword>
<comment type="pathway">
    <text evidence="1 9">Amino-acid biosynthesis; L-histidine biosynthesis; L-histidine from 5-phospho-alpha-D-ribose 1-diphosphate: step 5/9.</text>
</comment>
<keyword evidence="6 9" id="KW-0456">Lyase</keyword>
<evidence type="ECO:0000256" key="1">
    <source>
        <dbReference type="ARBA" id="ARBA00005091"/>
    </source>
</evidence>
<dbReference type="GO" id="GO:0000107">
    <property type="term" value="F:imidazoleglycerol-phosphate synthase activity"/>
    <property type="evidence" value="ECO:0007669"/>
    <property type="project" value="UniProtKB-UniRule"/>
</dbReference>
<feature type="compositionally biased region" description="Basic and acidic residues" evidence="11">
    <location>
        <begin position="136"/>
        <end position="150"/>
    </location>
</feature>
<dbReference type="NCBIfam" id="TIGR00735">
    <property type="entry name" value="hisF"/>
    <property type="match status" value="1"/>
</dbReference>
<sequence>MSLKKRIIPCLDIKDGRTVKGINFVGLRDAGDPVELAKQYAAQGADELCFLDITATIEKRDTLVPLVREIAAVLNIPFTVGGGINDVALAKEIIKAGADKIAINSAAVKRPELISELAAELGSQCVVVAVDTKHSHESRNPVESKNKPDESTPTDFRPRGNKVYVAGGRVETELETISWCQEIERLGAGEILLTSMDHDGTKNGFALELTDAISRKLSIPIIASGGGGTSAHFADLFKDTEASAGLAASIFHFGELPVPELKKQLAAAGVDVRIPANAGI</sequence>
<keyword evidence="15" id="KW-1185">Reference proteome</keyword>
<comment type="subcellular location">
    <subcellularLocation>
        <location evidence="9">Cytoplasm</location>
    </subcellularLocation>
</comment>
<dbReference type="Proteomes" id="UP000239997">
    <property type="component" value="Unassembled WGS sequence"/>
</dbReference>
<dbReference type="PANTHER" id="PTHR21235:SF2">
    <property type="entry name" value="IMIDAZOLE GLYCEROL PHOSPHATE SYNTHASE HISHF"/>
    <property type="match status" value="1"/>
</dbReference>
<keyword evidence="4 9" id="KW-0028">Amino-acid biosynthesis</keyword>
<reference evidence="13 15" key="2">
    <citation type="submission" date="2018-03" db="EMBL/GenBank/DDBJ databases">
        <title>Genomic Encyclopedia of Archaeal and Bacterial Type Strains, Phase II (KMG-II): from individual species to whole genera.</title>
        <authorList>
            <person name="Goeker M."/>
        </authorList>
    </citation>
    <scope>NUCLEOTIDE SEQUENCE [LARGE SCALE GENOMIC DNA]</scope>
    <source>
        <strain evidence="13 15">DSM 22727</strain>
    </source>
</reference>
<evidence type="ECO:0000313" key="12">
    <source>
        <dbReference type="EMBL" id="KEZ94146.1"/>
    </source>
</evidence>
<dbReference type="CDD" id="cd04731">
    <property type="entry name" value="HisF"/>
    <property type="match status" value="1"/>
</dbReference>
<dbReference type="SUPFAM" id="SSF51366">
    <property type="entry name" value="Ribulose-phoshate binding barrel"/>
    <property type="match status" value="1"/>
</dbReference>
<feature type="active site" evidence="9">
    <location>
        <position position="12"/>
    </location>
</feature>
<dbReference type="RefSeq" id="WP_036580170.1">
    <property type="nucleotide sequence ID" value="NZ_JPJI01000023.1"/>
</dbReference>
<proteinExistence type="inferred from homology"/>
<dbReference type="EC" id="4.3.2.10" evidence="9"/>
<protein>
    <recommendedName>
        <fullName evidence="9">Imidazole glycerol phosphate synthase subunit HisF</fullName>
        <ecNumber evidence="9">4.3.2.10</ecNumber>
    </recommendedName>
    <alternativeName>
        <fullName evidence="9">IGP synthase cyclase subunit</fullName>
    </alternativeName>
    <alternativeName>
        <fullName evidence="9">IGP synthase subunit HisF</fullName>
    </alternativeName>
    <alternativeName>
        <fullName evidence="9">ImGP synthase subunit HisF</fullName>
        <shortName evidence="9">IGPS subunit HisF</shortName>
    </alternativeName>
</protein>
<comment type="caution">
    <text evidence="12">The sequence shown here is derived from an EMBL/GenBank/DDBJ whole genome shotgun (WGS) entry which is preliminary data.</text>
</comment>
<dbReference type="AlphaFoldDB" id="A0A084JYW2"/>
<evidence type="ECO:0000256" key="6">
    <source>
        <dbReference type="ARBA" id="ARBA00023239"/>
    </source>
</evidence>
<evidence type="ECO:0000256" key="9">
    <source>
        <dbReference type="HAMAP-Rule" id="MF_01013"/>
    </source>
</evidence>
<evidence type="ECO:0000313" key="15">
    <source>
        <dbReference type="Proteomes" id="UP000239997"/>
    </source>
</evidence>
<dbReference type="Gene3D" id="3.20.20.70">
    <property type="entry name" value="Aldolase class I"/>
    <property type="match status" value="1"/>
</dbReference>
<comment type="similarity">
    <text evidence="2 9 10">Belongs to the HisA/HisF family.</text>
</comment>
<dbReference type="GO" id="GO:0005737">
    <property type="term" value="C:cytoplasm"/>
    <property type="evidence" value="ECO:0007669"/>
    <property type="project" value="UniProtKB-SubCell"/>
</dbReference>
<gene>
    <name evidence="9" type="primary">hisF</name>
    <name evidence="12" type="ORF">IL45_03080</name>
    <name evidence="13" type="ORF">LY02_02195</name>
</gene>
<comment type="catalytic activity">
    <reaction evidence="8 9">
        <text>5-[(5-phospho-1-deoxy-D-ribulos-1-ylimino)methylamino]-1-(5-phospho-beta-D-ribosyl)imidazole-4-carboxamide + L-glutamine = D-erythro-1-(imidazol-4-yl)glycerol 3-phosphate + 5-amino-1-(5-phospho-beta-D-ribosyl)imidazole-4-carboxamide + L-glutamate + H(+)</text>
        <dbReference type="Rhea" id="RHEA:24793"/>
        <dbReference type="ChEBI" id="CHEBI:15378"/>
        <dbReference type="ChEBI" id="CHEBI:29985"/>
        <dbReference type="ChEBI" id="CHEBI:58278"/>
        <dbReference type="ChEBI" id="CHEBI:58359"/>
        <dbReference type="ChEBI" id="CHEBI:58475"/>
        <dbReference type="ChEBI" id="CHEBI:58525"/>
        <dbReference type="EC" id="4.3.2.10"/>
    </reaction>
</comment>
<dbReference type="Pfam" id="PF00977">
    <property type="entry name" value="His_biosynth"/>
    <property type="match status" value="1"/>
</dbReference>
<dbReference type="InterPro" id="IPR011060">
    <property type="entry name" value="RibuloseP-bd_barrel"/>
</dbReference>
<evidence type="ECO:0000256" key="8">
    <source>
        <dbReference type="ARBA" id="ARBA00047838"/>
    </source>
</evidence>